<dbReference type="EMBL" id="KN835282">
    <property type="protein sequence ID" value="KIK41010.1"/>
    <property type="molecule type" value="Genomic_DNA"/>
</dbReference>
<organism evidence="1 2">
    <name type="scientific">Suillus luteus UH-Slu-Lm8-n1</name>
    <dbReference type="NCBI Taxonomy" id="930992"/>
    <lineage>
        <taxon>Eukaryota</taxon>
        <taxon>Fungi</taxon>
        <taxon>Dikarya</taxon>
        <taxon>Basidiomycota</taxon>
        <taxon>Agaricomycotina</taxon>
        <taxon>Agaricomycetes</taxon>
        <taxon>Agaricomycetidae</taxon>
        <taxon>Boletales</taxon>
        <taxon>Suillineae</taxon>
        <taxon>Suillaceae</taxon>
        <taxon>Suillus</taxon>
    </lineage>
</organism>
<keyword evidence="2" id="KW-1185">Reference proteome</keyword>
<reference evidence="2" key="2">
    <citation type="submission" date="2015-01" db="EMBL/GenBank/DDBJ databases">
        <title>Evolutionary Origins and Diversification of the Mycorrhizal Mutualists.</title>
        <authorList>
            <consortium name="DOE Joint Genome Institute"/>
            <consortium name="Mycorrhizal Genomics Consortium"/>
            <person name="Kohler A."/>
            <person name="Kuo A."/>
            <person name="Nagy L.G."/>
            <person name="Floudas D."/>
            <person name="Copeland A."/>
            <person name="Barry K.W."/>
            <person name="Cichocki N."/>
            <person name="Veneault-Fourrey C."/>
            <person name="LaButti K."/>
            <person name="Lindquist E.A."/>
            <person name="Lipzen A."/>
            <person name="Lundell T."/>
            <person name="Morin E."/>
            <person name="Murat C."/>
            <person name="Riley R."/>
            <person name="Ohm R."/>
            <person name="Sun H."/>
            <person name="Tunlid A."/>
            <person name="Henrissat B."/>
            <person name="Grigoriev I.V."/>
            <person name="Hibbett D.S."/>
            <person name="Martin F."/>
        </authorList>
    </citation>
    <scope>NUCLEOTIDE SEQUENCE [LARGE SCALE GENOMIC DNA]</scope>
    <source>
        <strain evidence="2">UH-Slu-Lm8-n1</strain>
    </source>
</reference>
<proteinExistence type="predicted"/>
<dbReference type="AlphaFoldDB" id="A0A0C9ZT54"/>
<dbReference type="InParanoid" id="A0A0C9ZT54"/>
<dbReference type="Proteomes" id="UP000054485">
    <property type="component" value="Unassembled WGS sequence"/>
</dbReference>
<reference evidence="1 2" key="1">
    <citation type="submission" date="2014-04" db="EMBL/GenBank/DDBJ databases">
        <authorList>
            <consortium name="DOE Joint Genome Institute"/>
            <person name="Kuo A."/>
            <person name="Ruytinx J."/>
            <person name="Rineau F."/>
            <person name="Colpaert J."/>
            <person name="Kohler A."/>
            <person name="Nagy L.G."/>
            <person name="Floudas D."/>
            <person name="Copeland A."/>
            <person name="Barry K.W."/>
            <person name="Cichocki N."/>
            <person name="Veneault-Fourrey C."/>
            <person name="LaButti K."/>
            <person name="Lindquist E.A."/>
            <person name="Lipzen A."/>
            <person name="Lundell T."/>
            <person name="Morin E."/>
            <person name="Murat C."/>
            <person name="Sun H."/>
            <person name="Tunlid A."/>
            <person name="Henrissat B."/>
            <person name="Grigoriev I.V."/>
            <person name="Hibbett D.S."/>
            <person name="Martin F."/>
            <person name="Nordberg H.P."/>
            <person name="Cantor M.N."/>
            <person name="Hua S.X."/>
        </authorList>
    </citation>
    <scope>NUCLEOTIDE SEQUENCE [LARGE SCALE GENOMIC DNA]</scope>
    <source>
        <strain evidence="1 2">UH-Slu-Lm8-n1</strain>
    </source>
</reference>
<protein>
    <submittedName>
        <fullName evidence="1">Uncharacterized protein</fullName>
    </submittedName>
</protein>
<evidence type="ECO:0000313" key="2">
    <source>
        <dbReference type="Proteomes" id="UP000054485"/>
    </source>
</evidence>
<name>A0A0C9ZT54_9AGAM</name>
<accession>A0A0C9ZT54</accession>
<gene>
    <name evidence="1" type="ORF">CY34DRAFT_236131</name>
</gene>
<sequence>MCGCQRDSLYLSERLVICCCMKVKYKILLHPGIYFEGLPMSRKIVLDVLQTDFHVRMAVVSHYLMLNPV</sequence>
<evidence type="ECO:0000313" key="1">
    <source>
        <dbReference type="EMBL" id="KIK41010.1"/>
    </source>
</evidence>
<dbReference type="HOGENOM" id="CLU_2777597_0_0_1"/>
<dbReference type="OrthoDB" id="10319821at2759"/>